<evidence type="ECO:0000313" key="1">
    <source>
        <dbReference type="EMBL" id="CAF1002557.1"/>
    </source>
</evidence>
<organism evidence="1 2">
    <name type="scientific">Brachionus calyciflorus</name>
    <dbReference type="NCBI Taxonomy" id="104777"/>
    <lineage>
        <taxon>Eukaryota</taxon>
        <taxon>Metazoa</taxon>
        <taxon>Spiralia</taxon>
        <taxon>Gnathifera</taxon>
        <taxon>Rotifera</taxon>
        <taxon>Eurotatoria</taxon>
        <taxon>Monogononta</taxon>
        <taxon>Pseudotrocha</taxon>
        <taxon>Ploima</taxon>
        <taxon>Brachionidae</taxon>
        <taxon>Brachionus</taxon>
    </lineage>
</organism>
<protein>
    <submittedName>
        <fullName evidence="1">Uncharacterized protein</fullName>
    </submittedName>
</protein>
<dbReference type="SUPFAM" id="SSF63825">
    <property type="entry name" value="YWTD domain"/>
    <property type="match status" value="1"/>
</dbReference>
<comment type="caution">
    <text evidence="1">The sequence shown here is derived from an EMBL/GenBank/DDBJ whole genome shotgun (WGS) entry which is preliminary data.</text>
</comment>
<evidence type="ECO:0000313" key="2">
    <source>
        <dbReference type="Proteomes" id="UP000663879"/>
    </source>
</evidence>
<accession>A0A814GX39</accession>
<dbReference type="AlphaFoldDB" id="A0A814GX39"/>
<reference evidence="1" key="1">
    <citation type="submission" date="2021-02" db="EMBL/GenBank/DDBJ databases">
        <authorList>
            <person name="Nowell W R."/>
        </authorList>
    </citation>
    <scope>NUCLEOTIDE SEQUENCE</scope>
    <source>
        <strain evidence="1">Ploen Becks lab</strain>
    </source>
</reference>
<keyword evidence="2" id="KW-1185">Reference proteome</keyword>
<dbReference type="EMBL" id="CAJNOC010003908">
    <property type="protein sequence ID" value="CAF1002557.1"/>
    <property type="molecule type" value="Genomic_DNA"/>
</dbReference>
<proteinExistence type="predicted"/>
<dbReference type="Proteomes" id="UP000663879">
    <property type="component" value="Unassembled WGS sequence"/>
</dbReference>
<name>A0A814GX39_9BILA</name>
<sequence length="480" mass="56609">MDIRNFLIFMTLFKINSFETVVEQANSLLLTTLDSIALIYPKEMNYENDFLHIIFKLNTNKTQHRIDDAVYDNKTLSIYFTLSNSSGSSELIRLKRRTNFASNRSVEIDSTEYQFEIASNWVFHPVYKTQNSKILSLDINSFKRKLYWFEFDIRTLNWYLTVAKLTGSLYFSPRNLHQILIDNKIPFSNDGYSYISIVRDNYLNDISLFVSNNESLTLCHLINMTCLDYFRWSFESTRPTTTRETTTRKFVDLGEEDYYDDVDRTTFPWTTTNPIDDPVYKFGKLMGLKYDVETNSLYLSDYLNDRIERVTFSNEFLKLGHTETILKSEYLSNSVSHVALNPIMSFLFDNYIYWIDYEDGLKTSLYKSSCFRSIYKVKDVVSLKLITLTLNINSNFQPNDILTKYLNSLIGHNGNDLIALKTLSSKYKYPPDYVYYYSYVINQNNGSSKIFDFDFQKNFTYKVKSSYFINFCFLLILFLM</sequence>
<gene>
    <name evidence="1" type="ORF">OXX778_LOCUS16482</name>
</gene>